<evidence type="ECO:0000313" key="3">
    <source>
        <dbReference type="EMBL" id="ADV63475.1"/>
    </source>
</evidence>
<gene>
    <name evidence="3" type="ordered locus">Isop_2910</name>
</gene>
<evidence type="ECO:0000256" key="1">
    <source>
        <dbReference type="SAM" id="MobiDB-lite"/>
    </source>
</evidence>
<evidence type="ECO:0000256" key="2">
    <source>
        <dbReference type="SAM" id="Phobius"/>
    </source>
</evidence>
<reference evidence="3 4" key="2">
    <citation type="journal article" date="2011" name="Stand. Genomic Sci.">
        <title>Complete genome sequence of Isosphaera pallida type strain (IS1B).</title>
        <authorList>
            <consortium name="US DOE Joint Genome Institute (JGI-PGF)"/>
            <person name="Goker M."/>
            <person name="Cleland D."/>
            <person name="Saunders E."/>
            <person name="Lapidus A."/>
            <person name="Nolan M."/>
            <person name="Lucas S."/>
            <person name="Hammon N."/>
            <person name="Deshpande S."/>
            <person name="Cheng J.F."/>
            <person name="Tapia R."/>
            <person name="Han C."/>
            <person name="Goodwin L."/>
            <person name="Pitluck S."/>
            <person name="Liolios K."/>
            <person name="Pagani I."/>
            <person name="Ivanova N."/>
            <person name="Mavromatis K."/>
            <person name="Pati A."/>
            <person name="Chen A."/>
            <person name="Palaniappan K."/>
            <person name="Land M."/>
            <person name="Hauser L."/>
            <person name="Chang Y.J."/>
            <person name="Jeffries C.D."/>
            <person name="Detter J.C."/>
            <person name="Beck B."/>
            <person name="Woyke T."/>
            <person name="Bristow J."/>
            <person name="Eisen J.A."/>
            <person name="Markowitz V."/>
            <person name="Hugenholtz P."/>
            <person name="Kyrpides N.C."/>
            <person name="Klenk H.P."/>
        </authorList>
    </citation>
    <scope>NUCLEOTIDE SEQUENCE [LARGE SCALE GENOMIC DNA]</scope>
    <source>
        <strain evidence="4">ATCC 43644 / DSM 9630 / IS1B</strain>
    </source>
</reference>
<evidence type="ECO:0000313" key="4">
    <source>
        <dbReference type="Proteomes" id="UP000008631"/>
    </source>
</evidence>
<dbReference type="SUPFAM" id="SSF144217">
    <property type="entry name" value="CSL zinc finger"/>
    <property type="match status" value="1"/>
</dbReference>
<organism evidence="3 4">
    <name type="scientific">Isosphaera pallida (strain ATCC 43644 / DSM 9630 / IS1B)</name>
    <dbReference type="NCBI Taxonomy" id="575540"/>
    <lineage>
        <taxon>Bacteria</taxon>
        <taxon>Pseudomonadati</taxon>
        <taxon>Planctomycetota</taxon>
        <taxon>Planctomycetia</taxon>
        <taxon>Isosphaerales</taxon>
        <taxon>Isosphaeraceae</taxon>
        <taxon>Isosphaera</taxon>
    </lineage>
</organism>
<accession>E8R245</accession>
<protein>
    <submittedName>
        <fullName evidence="3">Uncharacterized protein</fullName>
    </submittedName>
</protein>
<feature type="compositionally biased region" description="Polar residues" evidence="1">
    <location>
        <begin position="94"/>
        <end position="104"/>
    </location>
</feature>
<feature type="transmembrane region" description="Helical" evidence="2">
    <location>
        <begin position="159"/>
        <end position="176"/>
    </location>
</feature>
<feature type="region of interest" description="Disordered" evidence="1">
    <location>
        <begin position="180"/>
        <end position="220"/>
    </location>
</feature>
<proteinExistence type="predicted"/>
<feature type="compositionally biased region" description="Low complexity" evidence="1">
    <location>
        <begin position="206"/>
        <end position="220"/>
    </location>
</feature>
<sequence length="220" mass="24534">MSIHPLDRTEEDVNPSEQPEFVYPCPCGRVQLRSKHLMPEDWARCGSCGQVHMIPTVMPKPKPRVLQTDPNGSPKRDPLSHLPLPLPHRRAVSPATTNTPASRWDSLTQDEASTHLAHASSKTPQEPSTLAAATWLVVGAVALFLLLDRSINLTTLPRFFLTLFFIYSVYMMMSPIRARSRRKRLPAPKRGVAPLPGDPSWRARQSEASSEESGNSSKPW</sequence>
<dbReference type="InParanoid" id="E8R245"/>
<dbReference type="EMBL" id="CP002353">
    <property type="protein sequence ID" value="ADV63475.1"/>
    <property type="molecule type" value="Genomic_DNA"/>
</dbReference>
<dbReference type="InterPro" id="IPR036671">
    <property type="entry name" value="DPH_MB_sf"/>
</dbReference>
<dbReference type="Proteomes" id="UP000008631">
    <property type="component" value="Chromosome"/>
</dbReference>
<keyword evidence="4" id="KW-1185">Reference proteome</keyword>
<reference key="1">
    <citation type="submission" date="2010-11" db="EMBL/GenBank/DDBJ databases">
        <title>The complete sequence of chromosome of Isophaera pallida ATCC 43644.</title>
        <authorList>
            <consortium name="US DOE Joint Genome Institute (JGI-PGF)"/>
            <person name="Lucas S."/>
            <person name="Copeland A."/>
            <person name="Lapidus A."/>
            <person name="Bruce D."/>
            <person name="Goodwin L."/>
            <person name="Pitluck S."/>
            <person name="Kyrpides N."/>
            <person name="Mavromatis K."/>
            <person name="Pagani I."/>
            <person name="Ivanova N."/>
            <person name="Saunders E."/>
            <person name="Brettin T."/>
            <person name="Detter J.C."/>
            <person name="Han C."/>
            <person name="Tapia R."/>
            <person name="Land M."/>
            <person name="Hauser L."/>
            <person name="Markowitz V."/>
            <person name="Cheng J.-F."/>
            <person name="Hugenholtz P."/>
            <person name="Woyke T."/>
            <person name="Wu D."/>
            <person name="Eisen J.A."/>
        </authorList>
    </citation>
    <scope>NUCLEOTIDE SEQUENCE</scope>
    <source>
        <strain>ATCC 43644</strain>
    </source>
</reference>
<keyword evidence="2" id="KW-0472">Membrane</keyword>
<dbReference type="AlphaFoldDB" id="E8R245"/>
<keyword evidence="2" id="KW-1133">Transmembrane helix</keyword>
<feature type="transmembrane region" description="Helical" evidence="2">
    <location>
        <begin position="130"/>
        <end position="147"/>
    </location>
</feature>
<feature type="region of interest" description="Disordered" evidence="1">
    <location>
        <begin position="59"/>
        <end position="104"/>
    </location>
</feature>
<name>E8R245_ISOPI</name>
<dbReference type="KEGG" id="ipa:Isop_2910"/>
<dbReference type="HOGENOM" id="CLU_1254532_0_0_0"/>
<keyword evidence="2" id="KW-0812">Transmembrane</keyword>
<dbReference type="RefSeq" id="WP_013565763.1">
    <property type="nucleotide sequence ID" value="NC_014962.1"/>
</dbReference>